<evidence type="ECO:0000313" key="2">
    <source>
        <dbReference type="EMBL" id="GJS51632.1"/>
    </source>
</evidence>
<evidence type="ECO:0000313" key="3">
    <source>
        <dbReference type="Proteomes" id="UP001151760"/>
    </source>
</evidence>
<name>A0ABQ4WFI0_9ASTR</name>
<dbReference type="Proteomes" id="UP001151760">
    <property type="component" value="Unassembled WGS sequence"/>
</dbReference>
<keyword evidence="3" id="KW-1185">Reference proteome</keyword>
<gene>
    <name evidence="2" type="ORF">Tco_0624994</name>
</gene>
<sequence>MARRVAQGCDLSTIRSHTPSVRPTVSTPCVRQLDGSSDVRRLNELKRNVVDQDDRQVNLPLKKTCVRPSNSFPCIDQQPSAALGVYPVESSNGQLNFVSPVGPSVGPVNVNTSSTPIDDHDDHGHNGLHVGAERIPLPDRGFRRLVASSYNRRAPAVNTNTSQRHNCHDPTVNTGTSRQQPPASGPTSDYKYLRGCTYSFQHCGALFWGEERLKSVPRSSRPRYNRCCRGGRVVLRTY</sequence>
<evidence type="ECO:0000256" key="1">
    <source>
        <dbReference type="SAM" id="MobiDB-lite"/>
    </source>
</evidence>
<reference evidence="2" key="2">
    <citation type="submission" date="2022-01" db="EMBL/GenBank/DDBJ databases">
        <authorList>
            <person name="Yamashiro T."/>
            <person name="Shiraishi A."/>
            <person name="Satake H."/>
            <person name="Nakayama K."/>
        </authorList>
    </citation>
    <scope>NUCLEOTIDE SEQUENCE</scope>
</reference>
<organism evidence="2 3">
    <name type="scientific">Tanacetum coccineum</name>
    <dbReference type="NCBI Taxonomy" id="301880"/>
    <lineage>
        <taxon>Eukaryota</taxon>
        <taxon>Viridiplantae</taxon>
        <taxon>Streptophyta</taxon>
        <taxon>Embryophyta</taxon>
        <taxon>Tracheophyta</taxon>
        <taxon>Spermatophyta</taxon>
        <taxon>Magnoliopsida</taxon>
        <taxon>eudicotyledons</taxon>
        <taxon>Gunneridae</taxon>
        <taxon>Pentapetalae</taxon>
        <taxon>asterids</taxon>
        <taxon>campanulids</taxon>
        <taxon>Asterales</taxon>
        <taxon>Asteraceae</taxon>
        <taxon>Asteroideae</taxon>
        <taxon>Anthemideae</taxon>
        <taxon>Anthemidinae</taxon>
        <taxon>Tanacetum</taxon>
    </lineage>
</organism>
<reference evidence="2" key="1">
    <citation type="journal article" date="2022" name="Int. J. Mol. Sci.">
        <title>Draft Genome of Tanacetum Coccineum: Genomic Comparison of Closely Related Tanacetum-Family Plants.</title>
        <authorList>
            <person name="Yamashiro T."/>
            <person name="Shiraishi A."/>
            <person name="Nakayama K."/>
            <person name="Satake H."/>
        </authorList>
    </citation>
    <scope>NUCLEOTIDE SEQUENCE</scope>
</reference>
<protein>
    <submittedName>
        <fullName evidence="2">Uncharacterized protein</fullName>
    </submittedName>
</protein>
<comment type="caution">
    <text evidence="2">The sequence shown here is derived from an EMBL/GenBank/DDBJ whole genome shotgun (WGS) entry which is preliminary data.</text>
</comment>
<dbReference type="EMBL" id="BQNB010008599">
    <property type="protein sequence ID" value="GJS51632.1"/>
    <property type="molecule type" value="Genomic_DNA"/>
</dbReference>
<proteinExistence type="predicted"/>
<feature type="region of interest" description="Disordered" evidence="1">
    <location>
        <begin position="153"/>
        <end position="188"/>
    </location>
</feature>
<feature type="compositionally biased region" description="Polar residues" evidence="1">
    <location>
        <begin position="171"/>
        <end position="187"/>
    </location>
</feature>
<accession>A0ABQ4WFI0</accession>